<evidence type="ECO:0000256" key="12">
    <source>
        <dbReference type="ARBA" id="ARBA00025324"/>
    </source>
</evidence>
<sequence>MLLKWVKILLLLTLASLSISFMLLRLKVTSAGFGLVVNFGLMFWFTTRESLLKPTLNATYFDAYPFENKGTFYRRLGVEWYRAILLKSGWEKIRQKQTPLKKGLTAFEAYERATRVAEVGHLVVGSVVLLLIGYVLLAYSLQYARWLILSNLLLNAHPILLQRYTRPRLQRMLVKFRSLETSSVYN</sequence>
<accession>A0ABT0HUL0</accession>
<proteinExistence type="inferred from homology"/>
<feature type="transmembrane region" description="Helical" evidence="13">
    <location>
        <begin position="119"/>
        <end position="137"/>
    </location>
</feature>
<name>A0ABT0HUL0_9BACT</name>
<dbReference type="RefSeq" id="WP_248480053.1">
    <property type="nucleotide sequence ID" value="NZ_JALPRF010000007.1"/>
</dbReference>
<gene>
    <name evidence="14" type="ORF">M0L20_25815</name>
</gene>
<dbReference type="Pfam" id="PF18927">
    <property type="entry name" value="CrtO"/>
    <property type="match status" value="1"/>
</dbReference>
<keyword evidence="15" id="KW-1185">Reference proteome</keyword>
<keyword evidence="2" id="KW-1003">Cell membrane</keyword>
<keyword evidence="5" id="KW-0732">Signal</keyword>
<evidence type="ECO:0000256" key="1">
    <source>
        <dbReference type="ARBA" id="ARBA00004162"/>
    </source>
</evidence>
<evidence type="ECO:0000313" key="14">
    <source>
        <dbReference type="EMBL" id="MCK8495308.1"/>
    </source>
</evidence>
<organism evidence="14 15">
    <name type="scientific">Spirosoma liriopis</name>
    <dbReference type="NCBI Taxonomy" id="2937440"/>
    <lineage>
        <taxon>Bacteria</taxon>
        <taxon>Pseudomonadati</taxon>
        <taxon>Bacteroidota</taxon>
        <taxon>Cytophagia</taxon>
        <taxon>Cytophagales</taxon>
        <taxon>Cytophagaceae</taxon>
        <taxon>Spirosoma</taxon>
    </lineage>
</organism>
<evidence type="ECO:0000256" key="6">
    <source>
        <dbReference type="ARBA" id="ARBA00022989"/>
    </source>
</evidence>
<evidence type="ECO:0000256" key="3">
    <source>
        <dbReference type="ARBA" id="ARBA00022679"/>
    </source>
</evidence>
<keyword evidence="7 13" id="KW-0472">Membrane</keyword>
<keyword evidence="6 13" id="KW-1133">Transmembrane helix</keyword>
<evidence type="ECO:0000256" key="8">
    <source>
        <dbReference type="ARBA" id="ARBA00023315"/>
    </source>
</evidence>
<evidence type="ECO:0000256" key="11">
    <source>
        <dbReference type="ARBA" id="ARBA00023667"/>
    </source>
</evidence>
<evidence type="ECO:0000256" key="5">
    <source>
        <dbReference type="ARBA" id="ARBA00022729"/>
    </source>
</evidence>
<evidence type="ECO:0000256" key="7">
    <source>
        <dbReference type="ARBA" id="ARBA00023136"/>
    </source>
</evidence>
<comment type="caution">
    <text evidence="14">The sequence shown here is derived from an EMBL/GenBank/DDBJ whole genome shotgun (WGS) entry which is preliminary data.</text>
</comment>
<comment type="similarity">
    <text evidence="10">Belongs to the acyltransferase CrtO family.</text>
</comment>
<evidence type="ECO:0000256" key="13">
    <source>
        <dbReference type="SAM" id="Phobius"/>
    </source>
</evidence>
<dbReference type="InterPro" id="IPR044021">
    <property type="entry name" value="CrtO"/>
</dbReference>
<feature type="transmembrane region" description="Helical" evidence="13">
    <location>
        <begin position="30"/>
        <end position="47"/>
    </location>
</feature>
<evidence type="ECO:0000313" key="15">
    <source>
        <dbReference type="Proteomes" id="UP001202180"/>
    </source>
</evidence>
<evidence type="ECO:0000256" key="9">
    <source>
        <dbReference type="ARBA" id="ARBA00023588"/>
    </source>
</evidence>
<comment type="subcellular location">
    <subcellularLocation>
        <location evidence="1">Cell membrane</location>
        <topology evidence="1">Single-pass membrane protein</topology>
    </subcellularLocation>
</comment>
<evidence type="ECO:0000256" key="10">
    <source>
        <dbReference type="ARBA" id="ARBA00023603"/>
    </source>
</evidence>
<keyword evidence="3" id="KW-0808">Transferase</keyword>
<reference evidence="14 15" key="1">
    <citation type="submission" date="2022-04" db="EMBL/GenBank/DDBJ databases">
        <title>Spirosoma sp. strain RP8 genome sequencing and assembly.</title>
        <authorList>
            <person name="Jung Y."/>
        </authorList>
    </citation>
    <scope>NUCLEOTIDE SEQUENCE [LARGE SCALE GENOMIC DNA]</scope>
    <source>
        <strain evidence="14 15">RP8</strain>
    </source>
</reference>
<dbReference type="EMBL" id="JALPRF010000007">
    <property type="protein sequence ID" value="MCK8495308.1"/>
    <property type="molecule type" value="Genomic_DNA"/>
</dbReference>
<dbReference type="Proteomes" id="UP001202180">
    <property type="component" value="Unassembled WGS sequence"/>
</dbReference>
<evidence type="ECO:0000256" key="4">
    <source>
        <dbReference type="ARBA" id="ARBA00022692"/>
    </source>
</evidence>
<comment type="pathway">
    <text evidence="9">Carotenoid biosynthesis; staphyloxanthin biosynthesis; staphyloxanthin from farnesyl diphosphate: step 5/5.</text>
</comment>
<protein>
    <recommendedName>
        <fullName evidence="11">Glycosyl-4,4'-diaponeurosporenoate acyltransferase</fullName>
    </recommendedName>
</protein>
<keyword evidence="8" id="KW-0012">Acyltransferase</keyword>
<comment type="function">
    <text evidence="12">Catalyzes the acylation of glycosyl-4,4'-diaponeurosporenoate, i.e. the esterification of glucose at the C6'' position with the carboxyl group of the C(15) fatty acid 12-methyltetradecanoic acid, to yield staphyloxanthin. This is the last step in the biosynthesis of this orange pigment, present in most staphylococci strains.</text>
</comment>
<evidence type="ECO:0000256" key="2">
    <source>
        <dbReference type="ARBA" id="ARBA00022475"/>
    </source>
</evidence>
<keyword evidence="4 13" id="KW-0812">Transmembrane</keyword>